<evidence type="ECO:0000259" key="8">
    <source>
        <dbReference type="PROSITE" id="PS50902"/>
    </source>
</evidence>
<dbReference type="InterPro" id="IPR001279">
    <property type="entry name" value="Metallo-B-lactamas"/>
</dbReference>
<evidence type="ECO:0000256" key="1">
    <source>
        <dbReference type="ARBA" id="ARBA00001962"/>
    </source>
</evidence>
<reference evidence="10" key="1">
    <citation type="submission" date="2018-09" db="EMBL/GenBank/DDBJ databases">
        <title>Complete genome sequence of thermophilic cyanobacteria strain Thermosynechococcus elongatus PKUAC-SCTE542.</title>
        <authorList>
            <person name="Liang Y."/>
            <person name="Tang J."/>
            <person name="Daroch M."/>
        </authorList>
    </citation>
    <scope>NUCLEOTIDE SEQUENCE [LARGE SCALE GENOMIC DNA]</scope>
    <source>
        <strain evidence="10">E542</strain>
    </source>
</reference>
<dbReference type="PANTHER" id="PTHR32145:SF32">
    <property type="entry name" value="DIFLAVIN FLAVOPROTEIN A 4-RELATED"/>
    <property type="match status" value="1"/>
</dbReference>
<dbReference type="Proteomes" id="UP000261812">
    <property type="component" value="Chromosome"/>
</dbReference>
<comment type="function">
    <text evidence="7">Mediates electron transfer from NADH to oxygen, reducing it to water. This modular protein has 3 redox cofactors, in other organisms the same activity requires 2 or 3 proteins.</text>
</comment>
<keyword evidence="4" id="KW-0813">Transport</keyword>
<keyword evidence="6" id="KW-0560">Oxidoreductase</keyword>
<comment type="similarity">
    <text evidence="3">In the N-terminal section; belongs to the zinc metallo-hydrolase group 3 family.</text>
</comment>
<dbReference type="InterPro" id="IPR051285">
    <property type="entry name" value="NADH_oxidoreductase_modular"/>
</dbReference>
<evidence type="ECO:0000313" key="9">
    <source>
        <dbReference type="EMBL" id="AXY68605.1"/>
    </source>
</evidence>
<dbReference type="GO" id="GO:0010181">
    <property type="term" value="F:FMN binding"/>
    <property type="evidence" value="ECO:0007669"/>
    <property type="project" value="InterPro"/>
</dbReference>
<dbReference type="InterPro" id="IPR029039">
    <property type="entry name" value="Flavoprotein-like_sf"/>
</dbReference>
<dbReference type="PROSITE" id="PS50902">
    <property type="entry name" value="FLAVODOXIN_LIKE"/>
    <property type="match status" value="1"/>
</dbReference>
<feature type="domain" description="Flavodoxin-like" evidence="8">
    <location>
        <begin position="262"/>
        <end position="400"/>
    </location>
</feature>
<dbReference type="Gene3D" id="3.60.15.10">
    <property type="entry name" value="Ribonuclease Z/Hydroxyacylglutathione hydrolase-like"/>
    <property type="match status" value="1"/>
</dbReference>
<name>A0A3B7MGD6_9CYAN</name>
<keyword evidence="5" id="KW-0249">Electron transport</keyword>
<proteinExistence type="inferred from homology"/>
<evidence type="ECO:0000256" key="4">
    <source>
        <dbReference type="ARBA" id="ARBA00022448"/>
    </source>
</evidence>
<dbReference type="InterPro" id="IPR045761">
    <property type="entry name" value="ODP_dom"/>
</dbReference>
<accession>A0A3B7MGD6</accession>
<dbReference type="PROSITE" id="PS00201">
    <property type="entry name" value="FLAVODOXIN"/>
    <property type="match status" value="1"/>
</dbReference>
<dbReference type="Gene3D" id="3.40.50.360">
    <property type="match status" value="1"/>
</dbReference>
<evidence type="ECO:0000256" key="6">
    <source>
        <dbReference type="ARBA" id="ARBA00023002"/>
    </source>
</evidence>
<dbReference type="InterPro" id="IPR002563">
    <property type="entry name" value="Flavin_Rdtase-like_dom"/>
</dbReference>
<dbReference type="EMBL" id="CP032152">
    <property type="protein sequence ID" value="AXY68605.1"/>
    <property type="molecule type" value="Genomic_DNA"/>
</dbReference>
<dbReference type="Gene3D" id="2.30.110.10">
    <property type="entry name" value="Electron Transport, Fmn-binding Protein, Chain A"/>
    <property type="match status" value="1"/>
</dbReference>
<dbReference type="SUPFAM" id="SSF52218">
    <property type="entry name" value="Flavoproteins"/>
    <property type="match status" value="1"/>
</dbReference>
<evidence type="ECO:0000313" key="10">
    <source>
        <dbReference type="Proteomes" id="UP000261812"/>
    </source>
</evidence>
<evidence type="ECO:0000256" key="2">
    <source>
        <dbReference type="ARBA" id="ARBA00006098"/>
    </source>
</evidence>
<dbReference type="SMART" id="SM00903">
    <property type="entry name" value="Flavin_Reduct"/>
    <property type="match status" value="1"/>
</dbReference>
<dbReference type="InterPro" id="IPR001226">
    <property type="entry name" value="Flavodoxin_CS"/>
</dbReference>
<evidence type="ECO:0000256" key="3">
    <source>
        <dbReference type="ARBA" id="ARBA00007121"/>
    </source>
</evidence>
<dbReference type="InterPro" id="IPR012349">
    <property type="entry name" value="Split_barrel_FMN-bd"/>
</dbReference>
<dbReference type="RefSeq" id="WP_181495321.1">
    <property type="nucleotide sequence ID" value="NZ_CP032152.1"/>
</dbReference>
<dbReference type="KEGG" id="tsq:D3A95_12735"/>
<dbReference type="Pfam" id="PF00258">
    <property type="entry name" value="Flavodoxin_1"/>
    <property type="match status" value="1"/>
</dbReference>
<dbReference type="InterPro" id="IPR008254">
    <property type="entry name" value="Flavodoxin/NO_synth"/>
</dbReference>
<comment type="similarity">
    <text evidence="2">In the C-terminal section; belongs to the flavodoxin reductase family.</text>
</comment>
<organism evidence="9 10">
    <name type="scientific">Thermosynechococcus sichuanensis E542</name>
    <dbReference type="NCBI Taxonomy" id="2016101"/>
    <lineage>
        <taxon>Bacteria</taxon>
        <taxon>Bacillati</taxon>
        <taxon>Cyanobacteriota</taxon>
        <taxon>Cyanophyceae</taxon>
        <taxon>Acaryochloridales</taxon>
        <taxon>Thermosynechococcaceae</taxon>
        <taxon>Thermosynechococcus</taxon>
        <taxon>Thermosynechococcus sichuanensis</taxon>
    </lineage>
</organism>
<evidence type="ECO:0000256" key="7">
    <source>
        <dbReference type="ARBA" id="ARBA00025633"/>
    </source>
</evidence>
<protein>
    <submittedName>
        <fullName evidence="9">Flavin reductase</fullName>
    </submittedName>
</protein>
<comment type="cofactor">
    <cofactor evidence="1">
        <name>Fe cation</name>
        <dbReference type="ChEBI" id="CHEBI:24875"/>
    </cofactor>
</comment>
<evidence type="ECO:0000256" key="5">
    <source>
        <dbReference type="ARBA" id="ARBA00022982"/>
    </source>
</evidence>
<dbReference type="SMART" id="SM00849">
    <property type="entry name" value="Lactamase_B"/>
    <property type="match status" value="1"/>
</dbReference>
<dbReference type="CDD" id="cd07709">
    <property type="entry name" value="flavodiiron_proteins_MBL-fold"/>
    <property type="match status" value="1"/>
</dbReference>
<dbReference type="AlphaFoldDB" id="A0A3B7MGD6"/>
<sequence length="578" mass="63630">MLTETRPRDVQVAEIAPGVLVLRSRTWDRLKFEVEYGRQQGTTSNSYLIQAPQPALLDPPGESFTQIYLQELQRHIDLSQLRYLILSHVNSNRLATVKVLLEKAPQIIIVCSKAGAVTLRSTLGEQLHLWIPRGETPLELGGDRQLAFIAAATPRWPDGLITVDRQNQIVFTDKLFGAHVCGDSLYDEQWKKLDEDRAYYFECLHAAQTRQVESILDRLAELTPPPRLYAPAHGPMVKFSRSRLFQDYRDWCQAQTEQETKVVLFYASAYGNTAILANAIAQGLTAAGVQVEAVNCETTPPAEMQALIHNSDGFIIGSPTLGGHMPTQVQTALGFILAEGSKTKLAGVFGSYGWSGEAIDNIEQKLLDAGYTLGFETLRVKFTPTASDLEKCQIAANEFAQALKKLRKSRTVRPPSLVEAQVDRTEQAVNRVVGSLCVLTTLPEGCFHLTQAAAILVSSVSQASFNPPGITVSLPQEWAESLCLVGDRFVLNILKEGSPLVRQFQQAQRLGEQQLATLGLKSAECGAPILLDALAYLECTVESRMNCGNHWLIYAVVESGELLQTSGLTAIQHRKTSS</sequence>
<dbReference type="GO" id="GO:0016646">
    <property type="term" value="F:oxidoreductase activity, acting on the CH-NH group of donors, NAD or NADP as acceptor"/>
    <property type="evidence" value="ECO:0007669"/>
    <property type="project" value="UniProtKB-ARBA"/>
</dbReference>
<gene>
    <name evidence="9" type="ORF">D3A95_12735</name>
</gene>
<keyword evidence="10" id="KW-1185">Reference proteome</keyword>
<dbReference type="Pfam" id="PF19583">
    <property type="entry name" value="ODP"/>
    <property type="match status" value="1"/>
</dbReference>
<dbReference type="SUPFAM" id="SSF50475">
    <property type="entry name" value="FMN-binding split barrel"/>
    <property type="match status" value="1"/>
</dbReference>
<dbReference type="PANTHER" id="PTHR32145">
    <property type="entry name" value="DIFLAVIN FLAVOPROTEIN A 2-RELATED"/>
    <property type="match status" value="1"/>
</dbReference>
<dbReference type="GO" id="GO:0009055">
    <property type="term" value="F:electron transfer activity"/>
    <property type="evidence" value="ECO:0007669"/>
    <property type="project" value="InterPro"/>
</dbReference>
<dbReference type="SUPFAM" id="SSF56281">
    <property type="entry name" value="Metallo-hydrolase/oxidoreductase"/>
    <property type="match status" value="1"/>
</dbReference>
<dbReference type="InterPro" id="IPR036866">
    <property type="entry name" value="RibonucZ/Hydroxyglut_hydro"/>
</dbReference>
<dbReference type="Pfam" id="PF01613">
    <property type="entry name" value="Flavin_Reduct"/>
    <property type="match status" value="1"/>
</dbReference>